<feature type="domain" description="EAL" evidence="2">
    <location>
        <begin position="601"/>
        <end position="851"/>
    </location>
</feature>
<dbReference type="EMBL" id="JBHLXP010000001">
    <property type="protein sequence ID" value="MFC0046750.1"/>
    <property type="molecule type" value="Genomic_DNA"/>
</dbReference>
<name>A0ABV6BB57_9GAMM</name>
<dbReference type="InterPro" id="IPR011623">
    <property type="entry name" value="7TMR_DISM_rcpt_extracell_dom1"/>
</dbReference>
<keyword evidence="1" id="KW-0472">Membrane</keyword>
<feature type="transmembrane region" description="Helical" evidence="1">
    <location>
        <begin position="312"/>
        <end position="332"/>
    </location>
</feature>
<proteinExistence type="predicted"/>
<keyword evidence="4" id="KW-1185">Reference proteome</keyword>
<dbReference type="Pfam" id="PF07695">
    <property type="entry name" value="7TMR-DISM_7TM"/>
    <property type="match status" value="1"/>
</dbReference>
<feature type="transmembrane region" description="Helical" evidence="1">
    <location>
        <begin position="186"/>
        <end position="206"/>
    </location>
</feature>
<dbReference type="RefSeq" id="WP_377239323.1">
    <property type="nucleotide sequence ID" value="NZ_JBHLXP010000001.1"/>
</dbReference>
<evidence type="ECO:0000259" key="2">
    <source>
        <dbReference type="PROSITE" id="PS50883"/>
    </source>
</evidence>
<evidence type="ECO:0000313" key="4">
    <source>
        <dbReference type="Proteomes" id="UP001589813"/>
    </source>
</evidence>
<dbReference type="InterPro" id="IPR035919">
    <property type="entry name" value="EAL_sf"/>
</dbReference>
<dbReference type="CDD" id="cd01948">
    <property type="entry name" value="EAL"/>
    <property type="match status" value="1"/>
</dbReference>
<feature type="transmembrane region" description="Helical" evidence="1">
    <location>
        <begin position="282"/>
        <end position="300"/>
    </location>
</feature>
<dbReference type="Proteomes" id="UP001589813">
    <property type="component" value="Unassembled WGS sequence"/>
</dbReference>
<dbReference type="InterPro" id="IPR050706">
    <property type="entry name" value="Cyclic-di-GMP_PDE-like"/>
</dbReference>
<keyword evidence="1" id="KW-0812">Transmembrane</keyword>
<protein>
    <submittedName>
        <fullName evidence="3">EAL domain-containing protein</fullName>
    </submittedName>
</protein>
<dbReference type="PROSITE" id="PS50883">
    <property type="entry name" value="EAL"/>
    <property type="match status" value="1"/>
</dbReference>
<dbReference type="InterPro" id="IPR043128">
    <property type="entry name" value="Rev_trsase/Diguanyl_cyclase"/>
</dbReference>
<gene>
    <name evidence="3" type="ORF">ACFFJP_00440</name>
</gene>
<evidence type="ECO:0000256" key="1">
    <source>
        <dbReference type="SAM" id="Phobius"/>
    </source>
</evidence>
<accession>A0ABV6BB57</accession>
<organism evidence="3 4">
    <name type="scientific">Rheinheimera tilapiae</name>
    <dbReference type="NCBI Taxonomy" id="875043"/>
    <lineage>
        <taxon>Bacteria</taxon>
        <taxon>Pseudomonadati</taxon>
        <taxon>Pseudomonadota</taxon>
        <taxon>Gammaproteobacteria</taxon>
        <taxon>Chromatiales</taxon>
        <taxon>Chromatiaceae</taxon>
        <taxon>Rheinheimera</taxon>
    </lineage>
</organism>
<keyword evidence="1" id="KW-1133">Transmembrane helix</keyword>
<dbReference type="Gene3D" id="2.60.40.2380">
    <property type="match status" value="1"/>
</dbReference>
<dbReference type="PANTHER" id="PTHR33121:SF79">
    <property type="entry name" value="CYCLIC DI-GMP PHOSPHODIESTERASE PDED-RELATED"/>
    <property type="match status" value="1"/>
</dbReference>
<feature type="transmembrane region" description="Helical" evidence="1">
    <location>
        <begin position="249"/>
        <end position="270"/>
    </location>
</feature>
<reference evidence="3 4" key="1">
    <citation type="submission" date="2024-09" db="EMBL/GenBank/DDBJ databases">
        <authorList>
            <person name="Sun Q."/>
            <person name="Mori K."/>
        </authorList>
    </citation>
    <scope>NUCLEOTIDE SEQUENCE [LARGE SCALE GENOMIC DNA]</scope>
    <source>
        <strain evidence="3 4">KCTC 23315</strain>
    </source>
</reference>
<dbReference type="InterPro" id="IPR001633">
    <property type="entry name" value="EAL_dom"/>
</dbReference>
<sequence>MKVAFGLPKVLLICSAVLIAVVSLCLYLALGGSRDNPAHQPVQVWLLQDEAVQSPQQARQIPAKHWQLLADPTRQLGYGLGTLWFRLVFEPRDGYVLALDAPFLDEVDFYLLTPDDQLLQQMQTGDQRPFAQRRLPASSMMFPVQASWQSAQAEVYVRMRNVGLSYLPIRYVEQEAALKQATRQQMLHSFFLGILLFAALLAVLLATVTRQHSLHLFSGLLLCIAAVQAELNGLPFQWLWPGSPGWNRLTEWCLPLAVLSCAGFVSSYFNLSTGWLRQLFRLLMFLSVVLLCATQISVLLESYHWQSQLKQLAVFLMQACVLATLSTGLWMLKSQRRKAVLFLLPMSVLMLSVVLAALRALGILPESAFARSVLELGTTLAAVLMTSSLVLGIYLEKAWQAQVQQALLERNEQLSKLQQQELNRSKIAPFYGLGSRLALVELLNYELQQHRSRYRLLLLEFQQYSRIEAVLGRRQSTAIVNAYVDSLLVLCQRHGTAVVSLGAERHQTLFSLATDRFALLVQQSDFVPVLTGIRKLLHQKFTVDGFTPDLKPHYASVTVSSEYGQDAEELIAHAALAITYVQKTAGHLSYQHQLGADSRQRLAMVAGLAHAANAGQFSLLFQPLLQISTQQPCGAEAFIRWQHPQLGPVSPAVFIPLAEEAGLMSSITAWVYKEVRKIQNQLLEQQIMLPISMNLSAQDLENPALINSILQHEQKYASAQRVKFELAESALAPDAPAVQKSLQLLKQAGSTLVMDDFGAGQSMLTKLGNLPVSELKIDMALLTMLDTHREQLLAGAIKLGKALDMTVICEGVEHQHQLDFLILNGIDAVQGYLIARPMPAAELPRWLAKHQTSATTSALSQPA</sequence>
<dbReference type="Gene3D" id="3.20.20.450">
    <property type="entry name" value="EAL domain"/>
    <property type="match status" value="1"/>
</dbReference>
<dbReference type="SUPFAM" id="SSF141868">
    <property type="entry name" value="EAL domain-like"/>
    <property type="match status" value="1"/>
</dbReference>
<dbReference type="Pfam" id="PF00563">
    <property type="entry name" value="EAL"/>
    <property type="match status" value="1"/>
</dbReference>
<dbReference type="SMART" id="SM00052">
    <property type="entry name" value="EAL"/>
    <property type="match status" value="1"/>
</dbReference>
<feature type="transmembrane region" description="Helical" evidence="1">
    <location>
        <begin position="339"/>
        <end position="364"/>
    </location>
</feature>
<dbReference type="PANTHER" id="PTHR33121">
    <property type="entry name" value="CYCLIC DI-GMP PHOSPHODIESTERASE PDEF"/>
    <property type="match status" value="1"/>
</dbReference>
<comment type="caution">
    <text evidence="3">The sequence shown here is derived from an EMBL/GenBank/DDBJ whole genome shotgun (WGS) entry which is preliminary data.</text>
</comment>
<dbReference type="Pfam" id="PF07696">
    <property type="entry name" value="7TMR-DISMED2"/>
    <property type="match status" value="1"/>
</dbReference>
<dbReference type="InterPro" id="IPR011622">
    <property type="entry name" value="7TMR_DISM_rcpt_extracell_dom2"/>
</dbReference>
<dbReference type="Gene3D" id="3.30.70.270">
    <property type="match status" value="1"/>
</dbReference>
<evidence type="ECO:0000313" key="3">
    <source>
        <dbReference type="EMBL" id="MFC0046750.1"/>
    </source>
</evidence>